<dbReference type="AlphaFoldDB" id="A0AAE1KX67"/>
<name>A0AAE1KX67_PETCI</name>
<evidence type="ECO:0000313" key="1">
    <source>
        <dbReference type="EMBL" id="KAK3888771.1"/>
    </source>
</evidence>
<accession>A0AAE1KX67</accession>
<comment type="caution">
    <text evidence="1">The sequence shown here is derived from an EMBL/GenBank/DDBJ whole genome shotgun (WGS) entry which is preliminary data.</text>
</comment>
<gene>
    <name evidence="1" type="ORF">Pcinc_007188</name>
</gene>
<evidence type="ECO:0000313" key="2">
    <source>
        <dbReference type="Proteomes" id="UP001286313"/>
    </source>
</evidence>
<organism evidence="1 2">
    <name type="scientific">Petrolisthes cinctipes</name>
    <name type="common">Flat porcelain crab</name>
    <dbReference type="NCBI Taxonomy" id="88211"/>
    <lineage>
        <taxon>Eukaryota</taxon>
        <taxon>Metazoa</taxon>
        <taxon>Ecdysozoa</taxon>
        <taxon>Arthropoda</taxon>
        <taxon>Crustacea</taxon>
        <taxon>Multicrustacea</taxon>
        <taxon>Malacostraca</taxon>
        <taxon>Eumalacostraca</taxon>
        <taxon>Eucarida</taxon>
        <taxon>Decapoda</taxon>
        <taxon>Pleocyemata</taxon>
        <taxon>Anomura</taxon>
        <taxon>Galatheoidea</taxon>
        <taxon>Porcellanidae</taxon>
        <taxon>Petrolisthes</taxon>
    </lineage>
</organism>
<proteinExistence type="predicted"/>
<dbReference type="EMBL" id="JAWQEG010000534">
    <property type="protein sequence ID" value="KAK3888771.1"/>
    <property type="molecule type" value="Genomic_DNA"/>
</dbReference>
<protein>
    <submittedName>
        <fullName evidence="1">Uncharacterized protein</fullName>
    </submittedName>
</protein>
<reference evidence="1" key="1">
    <citation type="submission" date="2023-10" db="EMBL/GenBank/DDBJ databases">
        <title>Genome assemblies of two species of porcelain crab, Petrolisthes cinctipes and Petrolisthes manimaculis (Anomura: Porcellanidae).</title>
        <authorList>
            <person name="Angst P."/>
        </authorList>
    </citation>
    <scope>NUCLEOTIDE SEQUENCE</scope>
    <source>
        <strain evidence="1">PB745_01</strain>
        <tissue evidence="1">Gill</tissue>
    </source>
</reference>
<keyword evidence="2" id="KW-1185">Reference proteome</keyword>
<dbReference type="Proteomes" id="UP001286313">
    <property type="component" value="Unassembled WGS sequence"/>
</dbReference>
<sequence>MRSSFRKEMKKVENSKKSGAATDEVYVQVCGTTNSCYFFMTKKGQGHQHQILKSSLSHTTFPIAGREYTDLISLRSQAACVMYWYGLVRPATEAPPPTRDLKAATAREWGGLTEKI</sequence>